<dbReference type="Proteomes" id="UP000199400">
    <property type="component" value="Unassembled WGS sequence"/>
</dbReference>
<dbReference type="Gene3D" id="3.10.100.10">
    <property type="entry name" value="Mannose-Binding Protein A, subunit A"/>
    <property type="match status" value="1"/>
</dbReference>
<evidence type="ECO:0000313" key="2">
    <source>
        <dbReference type="Proteomes" id="UP000199400"/>
    </source>
</evidence>
<accession>A0A1I2FUC6</accession>
<gene>
    <name evidence="1" type="ORF">SAMN02745121_06803</name>
</gene>
<keyword evidence="2" id="KW-1185">Reference proteome</keyword>
<evidence type="ECO:0008006" key="3">
    <source>
        <dbReference type="Google" id="ProtNLM"/>
    </source>
</evidence>
<sequence length="129" mass="14012">MAWLSTIQASPATRMTHAAVPYVLPNGVKIADNWADLVDGNIDHPIDITETGGPVPFGGPHCGLNARASVWTATRKNGTLYDEFWSCSDWTKDSGSGLWGNAKEEDDDWTESCTGDSCARPSSIYCFQQ</sequence>
<evidence type="ECO:0000313" key="1">
    <source>
        <dbReference type="EMBL" id="SFF08116.1"/>
    </source>
</evidence>
<dbReference type="AlphaFoldDB" id="A0A1I2FUC6"/>
<reference evidence="2" key="1">
    <citation type="submission" date="2016-10" db="EMBL/GenBank/DDBJ databases">
        <authorList>
            <person name="Varghese N."/>
            <person name="Submissions S."/>
        </authorList>
    </citation>
    <scope>NUCLEOTIDE SEQUENCE [LARGE SCALE GENOMIC DNA]</scope>
    <source>
        <strain evidence="2">ATCC 25963</strain>
    </source>
</reference>
<name>A0A1I2FUC6_9BACT</name>
<dbReference type="InterPro" id="IPR016186">
    <property type="entry name" value="C-type_lectin-like/link_sf"/>
</dbReference>
<protein>
    <recommendedName>
        <fullName evidence="3">DUF1554 domain-containing protein</fullName>
    </recommendedName>
</protein>
<organism evidence="1 2">
    <name type="scientific">Nannocystis exedens</name>
    <dbReference type="NCBI Taxonomy" id="54"/>
    <lineage>
        <taxon>Bacteria</taxon>
        <taxon>Pseudomonadati</taxon>
        <taxon>Myxococcota</taxon>
        <taxon>Polyangia</taxon>
        <taxon>Nannocystales</taxon>
        <taxon>Nannocystaceae</taxon>
        <taxon>Nannocystis</taxon>
    </lineage>
</organism>
<proteinExistence type="predicted"/>
<dbReference type="EMBL" id="FOMX01000028">
    <property type="protein sequence ID" value="SFF08116.1"/>
    <property type="molecule type" value="Genomic_DNA"/>
</dbReference>